<dbReference type="PROSITE" id="PS50088">
    <property type="entry name" value="ANK_REPEAT"/>
    <property type="match status" value="1"/>
</dbReference>
<dbReference type="SUPFAM" id="SSF48403">
    <property type="entry name" value="Ankyrin repeat"/>
    <property type="match status" value="1"/>
</dbReference>
<evidence type="ECO:0000256" key="1">
    <source>
        <dbReference type="ARBA" id="ARBA00022741"/>
    </source>
</evidence>
<dbReference type="GO" id="GO:0070059">
    <property type="term" value="P:intrinsic apoptotic signaling pathway in response to endoplasmic reticulum stress"/>
    <property type="evidence" value="ECO:0007669"/>
    <property type="project" value="TreeGrafter"/>
</dbReference>
<organism evidence="6 7">
    <name type="scientific">Gouania willdenowi</name>
    <name type="common">Blunt-snouted clingfish</name>
    <name type="synonym">Lepadogaster willdenowi</name>
    <dbReference type="NCBI Taxonomy" id="441366"/>
    <lineage>
        <taxon>Eukaryota</taxon>
        <taxon>Metazoa</taxon>
        <taxon>Chordata</taxon>
        <taxon>Craniata</taxon>
        <taxon>Vertebrata</taxon>
        <taxon>Euteleostomi</taxon>
        <taxon>Actinopterygii</taxon>
        <taxon>Neopterygii</taxon>
        <taxon>Teleostei</taxon>
        <taxon>Neoteleostei</taxon>
        <taxon>Acanthomorphata</taxon>
        <taxon>Ovalentaria</taxon>
        <taxon>Blenniimorphae</taxon>
        <taxon>Blenniiformes</taxon>
        <taxon>Gobiesocoidei</taxon>
        <taxon>Gobiesocidae</taxon>
        <taxon>Gobiesocinae</taxon>
        <taxon>Gouania</taxon>
    </lineage>
</organism>
<evidence type="ECO:0000313" key="7">
    <source>
        <dbReference type="Proteomes" id="UP000694680"/>
    </source>
</evidence>
<dbReference type="Gene3D" id="1.10.510.10">
    <property type="entry name" value="Transferase(Phosphotransferase) domain 1"/>
    <property type="match status" value="1"/>
</dbReference>
<dbReference type="GO" id="GO:0004521">
    <property type="term" value="F:RNA endonuclease activity"/>
    <property type="evidence" value="ECO:0007669"/>
    <property type="project" value="InterPro"/>
</dbReference>
<dbReference type="SUPFAM" id="SSF48371">
    <property type="entry name" value="ARM repeat"/>
    <property type="match status" value="1"/>
</dbReference>
<dbReference type="PROSITE" id="PS50011">
    <property type="entry name" value="PROTEIN_KINASE_DOM"/>
    <property type="match status" value="1"/>
</dbReference>
<keyword evidence="3" id="KW-0040">ANK repeat</keyword>
<dbReference type="GO" id="GO:0005524">
    <property type="term" value="F:ATP binding"/>
    <property type="evidence" value="ECO:0007669"/>
    <property type="project" value="UniProtKB-KW"/>
</dbReference>
<dbReference type="InterPro" id="IPR010513">
    <property type="entry name" value="KEN_dom"/>
</dbReference>
<evidence type="ECO:0000256" key="3">
    <source>
        <dbReference type="PROSITE-ProRule" id="PRU00023"/>
    </source>
</evidence>
<keyword evidence="7" id="KW-1185">Reference proteome</keyword>
<dbReference type="InterPro" id="IPR002110">
    <property type="entry name" value="Ankyrin_rpt"/>
</dbReference>
<keyword evidence="2" id="KW-0067">ATP-binding</keyword>
<dbReference type="AlphaFoldDB" id="A0A8C5I640"/>
<protein>
    <submittedName>
        <fullName evidence="6">2-5A-dependent ribonuclease-like</fullName>
    </submittedName>
</protein>
<dbReference type="OrthoDB" id="63989at2759"/>
<dbReference type="InterPro" id="IPR000719">
    <property type="entry name" value="Prot_kinase_dom"/>
</dbReference>
<dbReference type="SMART" id="SM00248">
    <property type="entry name" value="ANK"/>
    <property type="match status" value="3"/>
</dbReference>
<dbReference type="GeneID" id="114480500"/>
<dbReference type="InterPro" id="IPR036770">
    <property type="entry name" value="Ankyrin_rpt-contain_sf"/>
</dbReference>
<dbReference type="GO" id="GO:1990604">
    <property type="term" value="C:IRE1-TRAF2-ASK1 complex"/>
    <property type="evidence" value="ECO:0007669"/>
    <property type="project" value="TreeGrafter"/>
</dbReference>
<reference evidence="6" key="1">
    <citation type="submission" date="2020-06" db="EMBL/GenBank/DDBJ databases">
        <authorList>
            <consortium name="Wellcome Sanger Institute Data Sharing"/>
        </authorList>
    </citation>
    <scope>NUCLEOTIDE SEQUENCE [LARGE SCALE GENOMIC DNA]</scope>
</reference>
<gene>
    <name evidence="6" type="primary">LOC114480500</name>
</gene>
<dbReference type="Gene3D" id="1.25.40.20">
    <property type="entry name" value="Ankyrin repeat-containing domain"/>
    <property type="match status" value="1"/>
</dbReference>
<dbReference type="RefSeq" id="XP_028330506.1">
    <property type="nucleotide sequence ID" value="XM_028474705.1"/>
</dbReference>
<dbReference type="GO" id="GO:0036498">
    <property type="term" value="P:IRE1-mediated unfolded protein response"/>
    <property type="evidence" value="ECO:0007669"/>
    <property type="project" value="TreeGrafter"/>
</dbReference>
<dbReference type="PROSITE" id="PS50297">
    <property type="entry name" value="ANK_REP_REGION"/>
    <property type="match status" value="1"/>
</dbReference>
<reference evidence="6" key="3">
    <citation type="submission" date="2025-09" db="UniProtKB">
        <authorList>
            <consortium name="Ensembl"/>
        </authorList>
    </citation>
    <scope>IDENTIFICATION</scope>
</reference>
<dbReference type="GO" id="GO:0004674">
    <property type="term" value="F:protein serine/threonine kinase activity"/>
    <property type="evidence" value="ECO:0007669"/>
    <property type="project" value="InterPro"/>
</dbReference>
<proteinExistence type="predicted"/>
<sequence length="868" mass="98901">MNFLEELMKNLLAEPTPFPQVTETHMLIQCIMNNDLKNLKKLLKEHNIKMKYPCRECNDYITPLIAAVVSHNMDISSYLLCQGSNPDHPSKKGLTPLHYASLSKAPSVFVEQLLKANANPNSWNLSDLRPSPLQTATLEDREDVVKLLLSAGAFVTFLPRTHPEHFDCLEKMLRIFKNLASKGDTFCSKMTCFIKMEIAVREGPPEKVLENLSSAMLNEEPKIHLTVLEMLYTIAGPGGEKYKQGCVKWLKETKNIDAYLSGVVARIPNVPNPHHLRILIDCVHGVFCAIDNMHREHALALIPLLLKHVSSRDIIIPGLDIRVNVLQAIYAITLHIQDQSGWDYKFLSTLCKSLVLFVDGKHSTEIRVTTFGIFANLLQVKLSARILKEMGVTSVPQDIQMSADVEMDDKLKEGLRCLASHFNSNYFSNTPFRKPSANVTTPKSKITKPSGTQPWLSVSKRWKSELEKLVRSDEDKVTRIKSIMFVNQAEFCIGKGGGGTEIFLGLRDDGTEIAIKRMLKSNFQELKNEEGILRLPELDHPSIVRYIDSAEDEHFGYLCLQLCEYTLEEHVKNIDLASQMPKNLIMEIFKSLKVLHSHDPVIIHRDLKPQNVLIDVNGKARLADFSISRQLPKDQTSLHTSSAGTKGWIARETLSAESDTVYTSRTDIQVAGMLTYYVLSGGHHPFGDELYAVDSNIHKGDYNLDHVQDLVAKDLIECMINKEPRERPKVNQCLRHPFFWDSEKRVEYLRKIGNTEDAKRCRNPTPELIHSLEEFTKASYGDSYEDSYKEWKKEFPHDLVQEMDAYTKTPYPENVLGLLRFIRNLKEHYAKKATRIDLLALFPNLFGFVYKFAKSRGWNSETPLKEMF</sequence>
<reference evidence="6" key="2">
    <citation type="submission" date="2025-08" db="UniProtKB">
        <authorList>
            <consortium name="Ensembl"/>
        </authorList>
    </citation>
    <scope>IDENTIFICATION</scope>
</reference>
<feature type="domain" description="Protein kinase" evidence="4">
    <location>
        <begin position="487"/>
        <end position="739"/>
    </location>
</feature>
<dbReference type="PROSITE" id="PS51392">
    <property type="entry name" value="KEN"/>
    <property type="match status" value="1"/>
</dbReference>
<evidence type="ECO:0000256" key="2">
    <source>
        <dbReference type="ARBA" id="ARBA00022840"/>
    </source>
</evidence>
<dbReference type="PROSITE" id="PS00108">
    <property type="entry name" value="PROTEIN_KINASE_ST"/>
    <property type="match status" value="1"/>
</dbReference>
<dbReference type="GO" id="GO:0006397">
    <property type="term" value="P:mRNA processing"/>
    <property type="evidence" value="ECO:0007669"/>
    <property type="project" value="InterPro"/>
</dbReference>
<dbReference type="PANTHER" id="PTHR13954">
    <property type="entry name" value="IRE1-RELATED"/>
    <property type="match status" value="1"/>
</dbReference>
<evidence type="ECO:0000313" key="6">
    <source>
        <dbReference type="Ensembl" id="ENSGWIP00000055982.1"/>
    </source>
</evidence>
<evidence type="ECO:0000259" key="4">
    <source>
        <dbReference type="PROSITE" id="PS50011"/>
    </source>
</evidence>
<dbReference type="Gene3D" id="1.20.1440.180">
    <property type="entry name" value="KEN domain"/>
    <property type="match status" value="1"/>
</dbReference>
<keyword evidence="1" id="KW-0547">Nucleotide-binding</keyword>
<dbReference type="Pfam" id="PF12796">
    <property type="entry name" value="Ank_2"/>
    <property type="match status" value="1"/>
</dbReference>
<dbReference type="Ensembl" id="ENSGWIT00000060256.1">
    <property type="protein sequence ID" value="ENSGWIP00000055982.1"/>
    <property type="gene ID" value="ENSGWIG00000026588.1"/>
</dbReference>
<dbReference type="SUPFAM" id="SSF56112">
    <property type="entry name" value="Protein kinase-like (PK-like)"/>
    <property type="match status" value="1"/>
</dbReference>
<dbReference type="InterPro" id="IPR011009">
    <property type="entry name" value="Kinase-like_dom_sf"/>
</dbReference>
<dbReference type="Pfam" id="PF06479">
    <property type="entry name" value="Ribonuc_2-5A"/>
    <property type="match status" value="1"/>
</dbReference>
<dbReference type="Pfam" id="PF00069">
    <property type="entry name" value="Pkinase"/>
    <property type="match status" value="1"/>
</dbReference>
<dbReference type="InterPro" id="IPR008271">
    <property type="entry name" value="Ser/Thr_kinase_AS"/>
</dbReference>
<dbReference type="InterPro" id="IPR016024">
    <property type="entry name" value="ARM-type_fold"/>
</dbReference>
<dbReference type="InterPro" id="IPR045133">
    <property type="entry name" value="IRE1/2-like"/>
</dbReference>
<feature type="domain" description="KEN" evidence="5">
    <location>
        <begin position="742"/>
        <end position="868"/>
    </location>
</feature>
<dbReference type="Proteomes" id="UP000694680">
    <property type="component" value="Chromosome 18"/>
</dbReference>
<feature type="repeat" description="ANK" evidence="3">
    <location>
        <begin position="92"/>
        <end position="125"/>
    </location>
</feature>
<name>A0A8C5I640_GOUWI</name>
<dbReference type="GO" id="GO:0051082">
    <property type="term" value="F:unfolded protein binding"/>
    <property type="evidence" value="ECO:0007669"/>
    <property type="project" value="TreeGrafter"/>
</dbReference>
<evidence type="ECO:0000259" key="5">
    <source>
        <dbReference type="PROSITE" id="PS51392"/>
    </source>
</evidence>
<dbReference type="SMART" id="SM00220">
    <property type="entry name" value="S_TKc"/>
    <property type="match status" value="1"/>
</dbReference>
<dbReference type="PANTHER" id="PTHR13954:SF28">
    <property type="match status" value="1"/>
</dbReference>
<accession>A0A8C5I640</accession>
<dbReference type="InterPro" id="IPR038357">
    <property type="entry name" value="KEN_sf"/>
</dbReference>